<organism evidence="14 15">
    <name type="scientific">Clostridium paridis</name>
    <dbReference type="NCBI Taxonomy" id="2803863"/>
    <lineage>
        <taxon>Bacteria</taxon>
        <taxon>Bacillati</taxon>
        <taxon>Bacillota</taxon>
        <taxon>Clostridia</taxon>
        <taxon>Eubacteriales</taxon>
        <taxon>Clostridiaceae</taxon>
        <taxon>Clostridium</taxon>
    </lineage>
</organism>
<evidence type="ECO:0000313" key="15">
    <source>
        <dbReference type="Proteomes" id="UP000623681"/>
    </source>
</evidence>
<feature type="binding site" evidence="10">
    <location>
        <position position="175"/>
    </location>
    <ligand>
        <name>[4Fe-4S] cluster</name>
        <dbReference type="ChEBI" id="CHEBI:49883"/>
        <label>3</label>
    </ligand>
</feature>
<evidence type="ECO:0000256" key="2">
    <source>
        <dbReference type="ARBA" id="ARBA00022485"/>
    </source>
</evidence>
<evidence type="ECO:0000313" key="14">
    <source>
        <dbReference type="EMBL" id="MBL4933794.1"/>
    </source>
</evidence>
<reference evidence="14" key="1">
    <citation type="submission" date="2021-01" db="EMBL/GenBank/DDBJ databases">
        <title>Genome public.</title>
        <authorList>
            <person name="Liu C."/>
            <person name="Sun Q."/>
        </authorList>
    </citation>
    <scope>NUCLEOTIDE SEQUENCE</scope>
    <source>
        <strain evidence="14">YIM B02565</strain>
    </source>
</reference>
<keyword evidence="2 10" id="KW-0004">4Fe-4S</keyword>
<dbReference type="GO" id="GO:0009055">
    <property type="term" value="F:electron transfer activity"/>
    <property type="evidence" value="ECO:0007669"/>
    <property type="project" value="InterPro"/>
</dbReference>
<accession>A0A937K630</accession>
<comment type="subcellular location">
    <subcellularLocation>
        <location evidence="10">Cell membrane</location>
    </subcellularLocation>
</comment>
<dbReference type="InterPro" id="IPR007202">
    <property type="entry name" value="4Fe-4S_dom"/>
</dbReference>
<feature type="binding site" evidence="10">
    <location>
        <position position="182"/>
    </location>
    <ligand>
        <name>[4Fe-4S] cluster</name>
        <dbReference type="ChEBI" id="CHEBI:49883"/>
        <label>2</label>
    </ligand>
</feature>
<evidence type="ECO:0000256" key="6">
    <source>
        <dbReference type="ARBA" id="ARBA00022982"/>
    </source>
</evidence>
<keyword evidence="5 10" id="KW-1278">Translocase</keyword>
<dbReference type="CDD" id="cd10549">
    <property type="entry name" value="MtMvhB_like"/>
    <property type="match status" value="1"/>
</dbReference>
<feature type="binding site" evidence="10">
    <location>
        <position position="75"/>
    </location>
    <ligand>
        <name>[4Fe-4S] cluster</name>
        <dbReference type="ChEBI" id="CHEBI:49883"/>
        <label>1</label>
    </ligand>
</feature>
<evidence type="ECO:0000256" key="8">
    <source>
        <dbReference type="ARBA" id="ARBA00023014"/>
    </source>
</evidence>
<dbReference type="PANTHER" id="PTHR43560">
    <property type="entry name" value="ION-TRANSLOCATING OXIDOREDUCTASE COMPLEX SUBUNIT B"/>
    <property type="match status" value="1"/>
</dbReference>
<keyword evidence="9 10" id="KW-0472">Membrane</keyword>
<dbReference type="PANTHER" id="PTHR43560:SF1">
    <property type="entry name" value="ION-TRANSLOCATING OXIDOREDUCTASE COMPLEX SUBUNIT B"/>
    <property type="match status" value="1"/>
</dbReference>
<comment type="caution">
    <text evidence="14">The sequence shown here is derived from an EMBL/GenBank/DDBJ whole genome shotgun (WGS) entry which is preliminary data.</text>
</comment>
<gene>
    <name evidence="10" type="primary">rnfB</name>
    <name evidence="14" type="ORF">JK634_18585</name>
</gene>
<keyword evidence="10" id="KW-1003">Cell membrane</keyword>
<feature type="binding site" evidence="10">
    <location>
        <position position="148"/>
    </location>
    <ligand>
        <name>[4Fe-4S] cluster</name>
        <dbReference type="ChEBI" id="CHEBI:49883"/>
        <label>2</label>
    </ligand>
</feature>
<comment type="similarity">
    <text evidence="10">Belongs to the 4Fe4S bacterial-type ferredoxin family. RnfB subfamily.</text>
</comment>
<keyword evidence="7 10" id="KW-0408">Iron</keyword>
<dbReference type="SUPFAM" id="SSF54862">
    <property type="entry name" value="4Fe-4S ferredoxins"/>
    <property type="match status" value="1"/>
</dbReference>
<comment type="subunit">
    <text evidence="10">The complex is composed of six subunits: RnfA, RnfB, RnfC, RnfD, RnfE and RnfG.</text>
</comment>
<dbReference type="InterPro" id="IPR017900">
    <property type="entry name" value="4Fe4S_Fe_S_CS"/>
</dbReference>
<feature type="transmembrane region" description="Helical" evidence="11">
    <location>
        <begin position="6"/>
        <end position="25"/>
    </location>
</feature>
<dbReference type="HAMAP" id="MF_00463">
    <property type="entry name" value="RsxB_RnfB"/>
    <property type="match status" value="1"/>
</dbReference>
<feature type="domain" description="4Fe-4S" evidence="13">
    <location>
        <begin position="32"/>
        <end position="92"/>
    </location>
</feature>
<dbReference type="PROSITE" id="PS00198">
    <property type="entry name" value="4FE4S_FER_1"/>
    <property type="match status" value="1"/>
</dbReference>
<keyword evidence="6 10" id="KW-0249">Electron transport</keyword>
<evidence type="ECO:0000256" key="4">
    <source>
        <dbReference type="ARBA" id="ARBA00022737"/>
    </source>
</evidence>
<dbReference type="InterPro" id="IPR017896">
    <property type="entry name" value="4Fe4S_Fe-S-bd"/>
</dbReference>
<dbReference type="GO" id="GO:0046872">
    <property type="term" value="F:metal ion binding"/>
    <property type="evidence" value="ECO:0007669"/>
    <property type="project" value="UniProtKB-KW"/>
</dbReference>
<evidence type="ECO:0000259" key="12">
    <source>
        <dbReference type="PROSITE" id="PS51379"/>
    </source>
</evidence>
<feature type="binding site" evidence="10">
    <location>
        <position position="57"/>
    </location>
    <ligand>
        <name>[4Fe-4S] cluster</name>
        <dbReference type="ChEBI" id="CHEBI:49883"/>
        <label>1</label>
    </ligand>
</feature>
<keyword evidence="8 10" id="KW-0411">Iron-sulfur</keyword>
<feature type="binding site" evidence="10">
    <location>
        <position position="49"/>
    </location>
    <ligand>
        <name>[4Fe-4S] cluster</name>
        <dbReference type="ChEBI" id="CHEBI:49883"/>
        <label>1</label>
    </ligand>
</feature>
<feature type="binding site" evidence="10">
    <location>
        <position position="178"/>
    </location>
    <ligand>
        <name>[4Fe-4S] cluster</name>
        <dbReference type="ChEBI" id="CHEBI:49883"/>
        <label>3</label>
    </ligand>
</feature>
<dbReference type="NCBIfam" id="NF005503">
    <property type="entry name" value="PRK07118.1-2"/>
    <property type="match status" value="1"/>
</dbReference>
<feature type="domain" description="4Fe-4S ferredoxin-type" evidence="12">
    <location>
        <begin position="239"/>
        <end position="269"/>
    </location>
</feature>
<dbReference type="GO" id="GO:0005886">
    <property type="term" value="C:plasma membrane"/>
    <property type="evidence" value="ECO:0007669"/>
    <property type="project" value="UniProtKB-SubCell"/>
</dbReference>
<keyword evidence="1 10" id="KW-0813">Transport</keyword>
<proteinExistence type="inferred from homology"/>
<evidence type="ECO:0000256" key="5">
    <source>
        <dbReference type="ARBA" id="ARBA00022967"/>
    </source>
</evidence>
<keyword evidence="3 10" id="KW-0479">Metal-binding</keyword>
<dbReference type="PROSITE" id="PS51379">
    <property type="entry name" value="4FE4S_FER_2"/>
    <property type="match status" value="4"/>
</dbReference>
<evidence type="ECO:0000256" key="10">
    <source>
        <dbReference type="HAMAP-Rule" id="MF_00463"/>
    </source>
</evidence>
<sequence>MSTAIAVIVVMAVVGIIFGLVLAIANKKFAVEVNPLIEMVDEILPKGQCGSCGYAGCKAYAEAVVLDPNVPANLCVPGKIEIAKKVGELTGKVAEEIEPMVAHVRCLGSKDKTVLNYNYEGIDDCMAASLLLGGPKGCQYGCLGFGTCVKNCPFGAMTMGDNGIPVVDREICTGCKKCQESCPKKVIEMIPKDSIVMVNCNSLEKGAVARKLCTVSCLGCGICSRSCTHGAIKVENNLAIVNSEICINECTNAVCTEKCPTKAIEIILPRLREDIKKEESVEHKPAI</sequence>
<keyword evidence="11" id="KW-0812">Transmembrane</keyword>
<feature type="binding site" evidence="10">
    <location>
        <position position="172"/>
    </location>
    <ligand>
        <name>[4Fe-4S] cluster</name>
        <dbReference type="ChEBI" id="CHEBI:49883"/>
        <label>3</label>
    </ligand>
</feature>
<comment type="caution">
    <text evidence="10">Lacks conserved residue(s) required for the propagation of feature annotation.</text>
</comment>
<dbReference type="Pfam" id="PF04060">
    <property type="entry name" value="FeS"/>
    <property type="match status" value="1"/>
</dbReference>
<comment type="cofactor">
    <cofactor evidence="10">
        <name>[4Fe-4S] cluster</name>
        <dbReference type="ChEBI" id="CHEBI:49883"/>
    </cofactor>
    <text evidence="10">Binds 3 [4Fe-4S] clusters.</text>
</comment>
<dbReference type="EC" id="7.-.-.-" evidence="10"/>
<evidence type="ECO:0000256" key="7">
    <source>
        <dbReference type="ARBA" id="ARBA00023004"/>
    </source>
</evidence>
<feature type="domain" description="4Fe-4S ferredoxin-type" evidence="12">
    <location>
        <begin position="133"/>
        <end position="162"/>
    </location>
</feature>
<dbReference type="AlphaFoldDB" id="A0A937K630"/>
<dbReference type="InterPro" id="IPR050395">
    <property type="entry name" value="4Fe4S_Ferredoxin_RnfB"/>
</dbReference>
<evidence type="ECO:0000256" key="9">
    <source>
        <dbReference type="ARBA" id="ARBA00023136"/>
    </source>
</evidence>
<feature type="domain" description="4Fe-4S ferredoxin-type" evidence="12">
    <location>
        <begin position="163"/>
        <end position="192"/>
    </location>
</feature>
<feature type="binding site" evidence="10">
    <location>
        <position position="138"/>
    </location>
    <ligand>
        <name>[4Fe-4S] cluster</name>
        <dbReference type="ChEBI" id="CHEBI:49883"/>
        <label>2</label>
    </ligand>
</feature>
<dbReference type="EMBL" id="JAESWA010000027">
    <property type="protein sequence ID" value="MBL4933794.1"/>
    <property type="molecule type" value="Genomic_DNA"/>
</dbReference>
<evidence type="ECO:0000256" key="1">
    <source>
        <dbReference type="ARBA" id="ARBA00022448"/>
    </source>
</evidence>
<dbReference type="Pfam" id="PF12838">
    <property type="entry name" value="Fer4_7"/>
    <property type="match status" value="1"/>
</dbReference>
<keyword evidence="4 10" id="KW-0677">Repeat</keyword>
<evidence type="ECO:0000256" key="3">
    <source>
        <dbReference type="ARBA" id="ARBA00022723"/>
    </source>
</evidence>
<dbReference type="Gene3D" id="3.30.70.20">
    <property type="match status" value="2"/>
</dbReference>
<keyword evidence="15" id="KW-1185">Reference proteome</keyword>
<dbReference type="GO" id="GO:0051539">
    <property type="term" value="F:4 iron, 4 sulfur cluster binding"/>
    <property type="evidence" value="ECO:0007669"/>
    <property type="project" value="UniProtKB-UniRule"/>
</dbReference>
<comment type="function">
    <text evidence="10">Part of a membrane-bound complex that couples electron transfer with translocation of ions across the membrane.</text>
</comment>
<feature type="region of interest" description="Hydrophobic" evidence="10">
    <location>
        <begin position="1"/>
        <end position="26"/>
    </location>
</feature>
<feature type="binding site" evidence="10">
    <location>
        <position position="142"/>
    </location>
    <ligand>
        <name>[4Fe-4S] cluster</name>
        <dbReference type="ChEBI" id="CHEBI:49883"/>
        <label>2</label>
    </ligand>
</feature>
<feature type="binding site" evidence="10">
    <location>
        <position position="152"/>
    </location>
    <ligand>
        <name>[4Fe-4S] cluster</name>
        <dbReference type="ChEBI" id="CHEBI:49883"/>
        <label>3</label>
    </ligand>
</feature>
<protein>
    <recommendedName>
        <fullName evidence="10">Ion-translocating oxidoreductase complex subunit B</fullName>
        <ecNumber evidence="10">7.-.-.-</ecNumber>
    </recommendedName>
    <alternativeName>
        <fullName evidence="10">Rnf electron transport complex subunit B</fullName>
    </alternativeName>
</protein>
<dbReference type="PROSITE" id="PS51656">
    <property type="entry name" value="4FE4S"/>
    <property type="match status" value="1"/>
</dbReference>
<dbReference type="GO" id="GO:0022900">
    <property type="term" value="P:electron transport chain"/>
    <property type="evidence" value="ECO:0007669"/>
    <property type="project" value="UniProtKB-UniRule"/>
</dbReference>
<evidence type="ECO:0000259" key="13">
    <source>
        <dbReference type="PROSITE" id="PS51656"/>
    </source>
</evidence>
<feature type="domain" description="4Fe-4S ferredoxin-type" evidence="12">
    <location>
        <begin position="208"/>
        <end position="237"/>
    </location>
</feature>
<keyword evidence="11" id="KW-1133">Transmembrane helix</keyword>
<dbReference type="InterPro" id="IPR010207">
    <property type="entry name" value="Elect_transpt_cplx_RnfB/RsxB"/>
</dbReference>
<dbReference type="Proteomes" id="UP000623681">
    <property type="component" value="Unassembled WGS sequence"/>
</dbReference>
<dbReference type="RefSeq" id="WP_202769268.1">
    <property type="nucleotide sequence ID" value="NZ_JAESWA010000027.1"/>
</dbReference>
<name>A0A937K630_9CLOT</name>
<dbReference type="Gene3D" id="1.10.15.40">
    <property type="entry name" value="Electron transport complex subunit B, putative Fe-S cluster"/>
    <property type="match status" value="1"/>
</dbReference>
<feature type="binding site" evidence="10">
    <location>
        <position position="52"/>
    </location>
    <ligand>
        <name>[4Fe-4S] cluster</name>
        <dbReference type="ChEBI" id="CHEBI:49883"/>
        <label>1</label>
    </ligand>
</feature>
<evidence type="ECO:0000256" key="11">
    <source>
        <dbReference type="SAM" id="Phobius"/>
    </source>
</evidence>
<dbReference type="NCBIfam" id="TIGR01944">
    <property type="entry name" value="rnfB"/>
    <property type="match status" value="1"/>
</dbReference>